<feature type="region of interest" description="Disordered" evidence="1">
    <location>
        <begin position="202"/>
        <end position="241"/>
    </location>
</feature>
<dbReference type="Gene3D" id="3.30.420.40">
    <property type="match status" value="1"/>
</dbReference>
<accession>A0ABW2U2T9</accession>
<reference evidence="3" key="1">
    <citation type="journal article" date="2019" name="Int. J. Syst. Evol. Microbiol.">
        <title>The Global Catalogue of Microorganisms (GCM) 10K type strain sequencing project: providing services to taxonomists for standard genome sequencing and annotation.</title>
        <authorList>
            <consortium name="The Broad Institute Genomics Platform"/>
            <consortium name="The Broad Institute Genome Sequencing Center for Infectious Disease"/>
            <person name="Wu L."/>
            <person name="Ma J."/>
        </authorList>
    </citation>
    <scope>NUCLEOTIDE SEQUENCE [LARGE SCALE GENOMIC DNA]</scope>
    <source>
        <strain evidence="3">JCM 19635</strain>
    </source>
</reference>
<dbReference type="SUPFAM" id="SSF53067">
    <property type="entry name" value="Actin-like ATPase domain"/>
    <property type="match status" value="1"/>
</dbReference>
<dbReference type="Proteomes" id="UP001596513">
    <property type="component" value="Unassembled WGS sequence"/>
</dbReference>
<feature type="compositionally biased region" description="Basic residues" evidence="1">
    <location>
        <begin position="209"/>
        <end position="234"/>
    </location>
</feature>
<name>A0ABW2U2T9_9BACT</name>
<comment type="caution">
    <text evidence="2">The sequence shown here is derived from an EMBL/GenBank/DDBJ whole genome shotgun (WGS) entry which is preliminary data.</text>
</comment>
<organism evidence="2 3">
    <name type="scientific">Hymenobacter humi</name>
    <dbReference type="NCBI Taxonomy" id="1411620"/>
    <lineage>
        <taxon>Bacteria</taxon>
        <taxon>Pseudomonadati</taxon>
        <taxon>Bacteroidota</taxon>
        <taxon>Cytophagia</taxon>
        <taxon>Cytophagales</taxon>
        <taxon>Hymenobacteraceae</taxon>
        <taxon>Hymenobacter</taxon>
    </lineage>
</organism>
<dbReference type="EMBL" id="JBHTEK010000001">
    <property type="protein sequence ID" value="MFC7667680.1"/>
    <property type="molecule type" value="Genomic_DNA"/>
</dbReference>
<evidence type="ECO:0000256" key="1">
    <source>
        <dbReference type="SAM" id="MobiDB-lite"/>
    </source>
</evidence>
<evidence type="ECO:0000313" key="3">
    <source>
        <dbReference type="Proteomes" id="UP001596513"/>
    </source>
</evidence>
<keyword evidence="3" id="KW-1185">Reference proteome</keyword>
<evidence type="ECO:0008006" key="4">
    <source>
        <dbReference type="Google" id="ProtNLM"/>
    </source>
</evidence>
<proteinExistence type="predicted"/>
<dbReference type="RefSeq" id="WP_380202398.1">
    <property type="nucleotide sequence ID" value="NZ_JBHTEK010000001.1"/>
</dbReference>
<protein>
    <recommendedName>
        <fullName evidence="4">Carbohydrate kinase FGGY N-terminal domain-containing protein</fullName>
    </recommendedName>
</protein>
<sequence length="272" mass="30349">MKKSVYAVFDIGKTNKKLILFDEDQQIIDEEQHVCTDVLDDDGFVCDHLPRLTEWVLDHWHRLRHHPHYTIKGVNFTAYGASFVHLGADGQPMLPLYNYLKPLPAEIEEKFYAELGQSPEAFAAETCSPQPGPAQFGPAAVLAQVRQARAVRPDSHLAAPAQLPLLPDFGREIQRLHLRGLPHGALELPARRVPRLGAPRGYRREARAPHPRLHRLGGRRHPGGRGPARQHRRRDALPGRTRGAVCADIDRHLVGHHQPLQQPAPDPGAAAP</sequence>
<gene>
    <name evidence="2" type="ORF">ACFQT0_10000</name>
</gene>
<evidence type="ECO:0000313" key="2">
    <source>
        <dbReference type="EMBL" id="MFC7667680.1"/>
    </source>
</evidence>
<dbReference type="InterPro" id="IPR043129">
    <property type="entry name" value="ATPase_NBD"/>
</dbReference>